<dbReference type="GO" id="GO:0019441">
    <property type="term" value="P:L-tryptophan catabolic process to kynurenine"/>
    <property type="evidence" value="ECO:0007669"/>
    <property type="project" value="InterPro"/>
</dbReference>
<gene>
    <name evidence="2" type="ORF">ASPSYDRAFT_61440</name>
</gene>
<dbReference type="EMBL" id="KV878595">
    <property type="protein sequence ID" value="OJJ54095.1"/>
    <property type="molecule type" value="Genomic_DNA"/>
</dbReference>
<dbReference type="GO" id="GO:0004061">
    <property type="term" value="F:arylformamidase activity"/>
    <property type="evidence" value="ECO:0007669"/>
    <property type="project" value="InterPro"/>
</dbReference>
<dbReference type="Proteomes" id="UP000184356">
    <property type="component" value="Unassembled WGS sequence"/>
</dbReference>
<dbReference type="Gene3D" id="3.50.30.50">
    <property type="entry name" value="Putative cyclase"/>
    <property type="match status" value="1"/>
</dbReference>
<proteinExistence type="inferred from homology"/>
<dbReference type="OrthoDB" id="5396at2759"/>
<sequence length="345" mass="37665">MAPSEYTSLPSFDELPAVKGMPQGCAWGVFDKDGQKDHIGCLNLLTPSVVQAALKEAQEGYSVSLNWPINAIHTPGFQRAGLQHKVSSFQDTPFKLHGFDDEVSFNTQCSSQWDSLVHFAHQPTGFSYNGVKTSKEALTQANTPFEKDCGLPTLDHWHSRGGLVGRGVLLDYKAWADAQGRVYSPFDAHKITVKELEEVARWEGVELRQGDILIIRSGFTKGLTEAATAEKQRELMASHRTVGVEGSTESAKWFWNHHFAAVAGDAIAFEQLPPVKEDGTEGGVGDLVLHQYFLGMFGLNIGELWDLEALSKACAGKKKYSFLLTSCPLNVPGSVGSPPNALAIF</sequence>
<dbReference type="PANTHER" id="PTHR34861">
    <property type="match status" value="1"/>
</dbReference>
<dbReference type="VEuPathDB" id="FungiDB:ASPSYDRAFT_61440"/>
<dbReference type="PANTHER" id="PTHR34861:SF10">
    <property type="entry name" value="CYCLASE"/>
    <property type="match status" value="1"/>
</dbReference>
<accession>A0A1L9T3X5</accession>
<dbReference type="AlphaFoldDB" id="A0A1L9T3X5"/>
<dbReference type="Pfam" id="PF04199">
    <property type="entry name" value="Cyclase"/>
    <property type="match status" value="1"/>
</dbReference>
<dbReference type="RefSeq" id="XP_040697901.1">
    <property type="nucleotide sequence ID" value="XM_040849991.1"/>
</dbReference>
<dbReference type="InterPro" id="IPR007325">
    <property type="entry name" value="KFase/CYL"/>
</dbReference>
<dbReference type="SUPFAM" id="SSF102198">
    <property type="entry name" value="Putative cyclase"/>
    <property type="match status" value="1"/>
</dbReference>
<protein>
    <recommendedName>
        <fullName evidence="4">Cyclase</fullName>
    </recommendedName>
</protein>
<evidence type="ECO:0000256" key="1">
    <source>
        <dbReference type="ARBA" id="ARBA00007865"/>
    </source>
</evidence>
<keyword evidence="3" id="KW-1185">Reference proteome</keyword>
<dbReference type="InterPro" id="IPR037175">
    <property type="entry name" value="KFase_sf"/>
</dbReference>
<dbReference type="STRING" id="1036612.A0A1L9T3X5"/>
<evidence type="ECO:0008006" key="4">
    <source>
        <dbReference type="Google" id="ProtNLM"/>
    </source>
</evidence>
<comment type="similarity">
    <text evidence="1">Belongs to the Cyclase 1 superfamily.</text>
</comment>
<name>A0A1L9T3X5_9EURO</name>
<reference evidence="3" key="1">
    <citation type="journal article" date="2017" name="Genome Biol.">
        <title>Comparative genomics reveals high biological diversity and specific adaptations in the industrially and medically important fungal genus Aspergillus.</title>
        <authorList>
            <person name="de Vries R.P."/>
            <person name="Riley R."/>
            <person name="Wiebenga A."/>
            <person name="Aguilar-Osorio G."/>
            <person name="Amillis S."/>
            <person name="Uchima C.A."/>
            <person name="Anderluh G."/>
            <person name="Asadollahi M."/>
            <person name="Askin M."/>
            <person name="Barry K."/>
            <person name="Battaglia E."/>
            <person name="Bayram O."/>
            <person name="Benocci T."/>
            <person name="Braus-Stromeyer S.A."/>
            <person name="Caldana C."/>
            <person name="Canovas D."/>
            <person name="Cerqueira G.C."/>
            <person name="Chen F."/>
            <person name="Chen W."/>
            <person name="Choi C."/>
            <person name="Clum A."/>
            <person name="Dos Santos R.A."/>
            <person name="Damasio A.R."/>
            <person name="Diallinas G."/>
            <person name="Emri T."/>
            <person name="Fekete E."/>
            <person name="Flipphi M."/>
            <person name="Freyberg S."/>
            <person name="Gallo A."/>
            <person name="Gournas C."/>
            <person name="Habgood R."/>
            <person name="Hainaut M."/>
            <person name="Harispe M.L."/>
            <person name="Henrissat B."/>
            <person name="Hilden K.S."/>
            <person name="Hope R."/>
            <person name="Hossain A."/>
            <person name="Karabika E."/>
            <person name="Karaffa L."/>
            <person name="Karanyi Z."/>
            <person name="Krasevec N."/>
            <person name="Kuo A."/>
            <person name="Kusch H."/>
            <person name="LaButti K."/>
            <person name="Lagendijk E.L."/>
            <person name="Lapidus A."/>
            <person name="Levasseur A."/>
            <person name="Lindquist E."/>
            <person name="Lipzen A."/>
            <person name="Logrieco A.F."/>
            <person name="MacCabe A."/>
            <person name="Maekelae M.R."/>
            <person name="Malavazi I."/>
            <person name="Melin P."/>
            <person name="Meyer V."/>
            <person name="Mielnichuk N."/>
            <person name="Miskei M."/>
            <person name="Molnar A.P."/>
            <person name="Mule G."/>
            <person name="Ngan C.Y."/>
            <person name="Orejas M."/>
            <person name="Orosz E."/>
            <person name="Ouedraogo J.P."/>
            <person name="Overkamp K.M."/>
            <person name="Park H.-S."/>
            <person name="Perrone G."/>
            <person name="Piumi F."/>
            <person name="Punt P.J."/>
            <person name="Ram A.F."/>
            <person name="Ramon A."/>
            <person name="Rauscher S."/>
            <person name="Record E."/>
            <person name="Riano-Pachon D.M."/>
            <person name="Robert V."/>
            <person name="Roehrig J."/>
            <person name="Ruller R."/>
            <person name="Salamov A."/>
            <person name="Salih N.S."/>
            <person name="Samson R.A."/>
            <person name="Sandor E."/>
            <person name="Sanguinetti M."/>
            <person name="Schuetze T."/>
            <person name="Sepcic K."/>
            <person name="Shelest E."/>
            <person name="Sherlock G."/>
            <person name="Sophianopoulou V."/>
            <person name="Squina F.M."/>
            <person name="Sun H."/>
            <person name="Susca A."/>
            <person name="Todd R.B."/>
            <person name="Tsang A."/>
            <person name="Unkles S.E."/>
            <person name="van de Wiele N."/>
            <person name="van Rossen-Uffink D."/>
            <person name="Oliveira J.V."/>
            <person name="Vesth T.C."/>
            <person name="Visser J."/>
            <person name="Yu J.-H."/>
            <person name="Zhou M."/>
            <person name="Andersen M.R."/>
            <person name="Archer D.B."/>
            <person name="Baker S.E."/>
            <person name="Benoit I."/>
            <person name="Brakhage A.A."/>
            <person name="Braus G.H."/>
            <person name="Fischer R."/>
            <person name="Frisvad J.C."/>
            <person name="Goldman G.H."/>
            <person name="Houbraken J."/>
            <person name="Oakley B."/>
            <person name="Pocsi I."/>
            <person name="Scazzocchio C."/>
            <person name="Seiboth B."/>
            <person name="vanKuyk P.A."/>
            <person name="Wortman J."/>
            <person name="Dyer P.S."/>
            <person name="Grigoriev I.V."/>
        </authorList>
    </citation>
    <scope>NUCLEOTIDE SEQUENCE [LARGE SCALE GENOMIC DNA]</scope>
    <source>
        <strain evidence="3">CBS 593.65</strain>
    </source>
</reference>
<organism evidence="2 3">
    <name type="scientific">Aspergillus sydowii CBS 593.65</name>
    <dbReference type="NCBI Taxonomy" id="1036612"/>
    <lineage>
        <taxon>Eukaryota</taxon>
        <taxon>Fungi</taxon>
        <taxon>Dikarya</taxon>
        <taxon>Ascomycota</taxon>
        <taxon>Pezizomycotina</taxon>
        <taxon>Eurotiomycetes</taxon>
        <taxon>Eurotiomycetidae</taxon>
        <taxon>Eurotiales</taxon>
        <taxon>Aspergillaceae</taxon>
        <taxon>Aspergillus</taxon>
        <taxon>Aspergillus subgen. Nidulantes</taxon>
    </lineage>
</organism>
<evidence type="ECO:0000313" key="2">
    <source>
        <dbReference type="EMBL" id="OJJ54095.1"/>
    </source>
</evidence>
<dbReference type="GeneID" id="63766064"/>
<evidence type="ECO:0000313" key="3">
    <source>
        <dbReference type="Proteomes" id="UP000184356"/>
    </source>
</evidence>